<dbReference type="InterPro" id="IPR014710">
    <property type="entry name" value="RmlC-like_jellyroll"/>
</dbReference>
<dbReference type="InterPro" id="IPR018490">
    <property type="entry name" value="cNMP-bd_dom_sf"/>
</dbReference>
<organism evidence="3 5">
    <name type="scientific">Fluoribacter gormanii</name>
    <dbReference type="NCBI Taxonomy" id="464"/>
    <lineage>
        <taxon>Bacteria</taxon>
        <taxon>Pseudomonadati</taxon>
        <taxon>Pseudomonadota</taxon>
        <taxon>Gammaproteobacteria</taxon>
        <taxon>Legionellales</taxon>
        <taxon>Legionellaceae</taxon>
        <taxon>Fluoribacter</taxon>
    </lineage>
</organism>
<evidence type="ECO:0000313" key="2">
    <source>
        <dbReference type="EMBL" id="SIQ93127.1"/>
    </source>
</evidence>
<evidence type="ECO:0000259" key="1">
    <source>
        <dbReference type="PROSITE" id="PS50042"/>
    </source>
</evidence>
<dbReference type="SUPFAM" id="SSF51206">
    <property type="entry name" value="cAMP-binding domain-like"/>
    <property type="match status" value="1"/>
</dbReference>
<dbReference type="InterPro" id="IPR000595">
    <property type="entry name" value="cNMP-bd_dom"/>
</dbReference>
<feature type="domain" description="Cyclic nucleotide-binding" evidence="1">
    <location>
        <begin position="248"/>
        <end position="364"/>
    </location>
</feature>
<dbReference type="Gene3D" id="2.60.120.10">
    <property type="entry name" value="Jelly Rolls"/>
    <property type="match status" value="1"/>
</dbReference>
<dbReference type="Gene3D" id="3.40.630.30">
    <property type="match status" value="1"/>
</dbReference>
<keyword evidence="4" id="KW-1185">Reference proteome</keyword>
<dbReference type="Proteomes" id="UP000186808">
    <property type="component" value="Unassembled WGS sequence"/>
</dbReference>
<dbReference type="InterPro" id="IPR054597">
    <property type="entry name" value="FeeM_cat"/>
</dbReference>
<dbReference type="AlphaFoldDB" id="A0A377GIT6"/>
<dbReference type="SUPFAM" id="SSF55729">
    <property type="entry name" value="Acyl-CoA N-acyltransferases (Nat)"/>
    <property type="match status" value="1"/>
</dbReference>
<evidence type="ECO:0000313" key="3">
    <source>
        <dbReference type="EMBL" id="STO24750.1"/>
    </source>
</evidence>
<reference evidence="3 5" key="2">
    <citation type="submission" date="2018-06" db="EMBL/GenBank/DDBJ databases">
        <authorList>
            <consortium name="Pathogen Informatics"/>
            <person name="Doyle S."/>
        </authorList>
    </citation>
    <scope>NUCLEOTIDE SEQUENCE [LARGE SCALE GENOMIC DNA]</scope>
    <source>
        <strain evidence="3 5">NCTC11401</strain>
    </source>
</reference>
<evidence type="ECO:0000313" key="5">
    <source>
        <dbReference type="Proteomes" id="UP000254374"/>
    </source>
</evidence>
<gene>
    <name evidence="3" type="ORF">NCTC11401_01567</name>
    <name evidence="2" type="ORF">SAMN05421777_104147</name>
</gene>
<name>A0A377GIT6_9GAMM</name>
<proteinExistence type="predicted"/>
<dbReference type="Pfam" id="PF21926">
    <property type="entry name" value="FeeM"/>
    <property type="match status" value="1"/>
</dbReference>
<dbReference type="EMBL" id="UGGV01000001">
    <property type="protein sequence ID" value="STO24750.1"/>
    <property type="molecule type" value="Genomic_DNA"/>
</dbReference>
<dbReference type="Proteomes" id="UP000254374">
    <property type="component" value="Unassembled WGS sequence"/>
</dbReference>
<dbReference type="RefSeq" id="WP_058469571.1">
    <property type="nucleotide sequence ID" value="NZ_CAAAIV010000052.1"/>
</dbReference>
<dbReference type="CDD" id="cd00038">
    <property type="entry name" value="CAP_ED"/>
    <property type="match status" value="1"/>
</dbReference>
<dbReference type="PROSITE" id="PS50042">
    <property type="entry name" value="CNMP_BINDING_3"/>
    <property type="match status" value="1"/>
</dbReference>
<accession>A0A377GIT6</accession>
<reference evidence="2 4" key="1">
    <citation type="submission" date="2017-01" db="EMBL/GenBank/DDBJ databases">
        <authorList>
            <person name="Varghese N."/>
            <person name="Submissions S."/>
        </authorList>
    </citation>
    <scope>NUCLEOTIDE SEQUENCE [LARGE SCALE GENOMIC DNA]</scope>
    <source>
        <strain evidence="2 4">ATCC 33342</strain>
    </source>
</reference>
<evidence type="ECO:0000313" key="4">
    <source>
        <dbReference type="Proteomes" id="UP000186808"/>
    </source>
</evidence>
<dbReference type="EMBL" id="FTNL01000004">
    <property type="protein sequence ID" value="SIQ93127.1"/>
    <property type="molecule type" value="Genomic_DNA"/>
</dbReference>
<dbReference type="Pfam" id="PF00027">
    <property type="entry name" value="cNMP_binding"/>
    <property type="match status" value="1"/>
</dbReference>
<protein>
    <submittedName>
        <fullName evidence="2 3">Cyclic nucleotide-binding domain</fullName>
    </submittedName>
</protein>
<dbReference type="OrthoDB" id="5657172at2"/>
<dbReference type="STRING" id="464.Lgor_3266"/>
<sequence length="381" mass="45487">MILTYLKYHILKCIPVKEASTEEEKIKIYKFRYEVYHEEHKMIEETYDHQQKILKDEFDDKQNSLHTYTTNKKNISSACRVHYLERGLVPEENNLKYFLHELPLAHNQSIAFAERLAVQRYKRGKYLVVLQTIHISTRLIRDFNNYFSFASCAPGLLKHYMLLGYRPYTTELIQFNDRVEIPIVVMPDMQFLKNMKSINYPLMKKYCPKSLKDDYENFRPDVLENYLTSDKTIDDIDSTFFLKYKKSFLYHLKKGTINFLIKNCYFLNLKKGSLLFSEKEHHQERFAVLNGELIVSKKSITILKIHPGDIFGEFGTYHDNYLRHVSVTALEDCRLMVIPRSFEKRLFNFDPSLYINFIESYIKSISNREKKLIIKIISKHR</sequence>
<dbReference type="InterPro" id="IPR016181">
    <property type="entry name" value="Acyl_CoA_acyltransferase"/>
</dbReference>